<name>A0AA36G170_9BILA</name>
<gene>
    <name evidence="2" type="ORF">MSPICULIGERA_LOCUS10518</name>
</gene>
<evidence type="ECO:0000256" key="1">
    <source>
        <dbReference type="SAM" id="MobiDB-lite"/>
    </source>
</evidence>
<reference evidence="2" key="1">
    <citation type="submission" date="2023-06" db="EMBL/GenBank/DDBJ databases">
        <authorList>
            <person name="Delattre M."/>
        </authorList>
    </citation>
    <scope>NUCLEOTIDE SEQUENCE</scope>
    <source>
        <strain evidence="2">AF72</strain>
    </source>
</reference>
<comment type="caution">
    <text evidence="2">The sequence shown here is derived from an EMBL/GenBank/DDBJ whole genome shotgun (WGS) entry which is preliminary data.</text>
</comment>
<feature type="compositionally biased region" description="Low complexity" evidence="1">
    <location>
        <begin position="40"/>
        <end position="51"/>
    </location>
</feature>
<dbReference type="EMBL" id="CATQJA010002591">
    <property type="protein sequence ID" value="CAJ0572125.1"/>
    <property type="molecule type" value="Genomic_DNA"/>
</dbReference>
<evidence type="ECO:0000313" key="3">
    <source>
        <dbReference type="Proteomes" id="UP001177023"/>
    </source>
</evidence>
<protein>
    <submittedName>
        <fullName evidence="2">Uncharacterized protein</fullName>
    </submittedName>
</protein>
<sequence length="254" mass="29252">MNETDISLPKRMRSGSLSSPESGIGTPTRKFRPQRRRLTSDSSITDDSISLHTRSKSSISAESAVNMMTPQLRRRRPRMTSRSSTKSESNCTGYGGSPDSGVEMSPLSHWSTALVSRISKSDYDLYKIKPRWFSAPKPDNEEQKAERNYRSERWFRAAARDNECYDGQWPERVSHWLKGAYSEDECRKLALKVLGVTLPAKQFRFRRDPADFFEDQRVPKCEWATADNLSDSMLEIDEAYYDNKPPKHFYIDSL</sequence>
<keyword evidence="3" id="KW-1185">Reference proteome</keyword>
<dbReference type="AlphaFoldDB" id="A0AA36G170"/>
<dbReference type="Proteomes" id="UP001177023">
    <property type="component" value="Unassembled WGS sequence"/>
</dbReference>
<accession>A0AA36G170</accession>
<organism evidence="2 3">
    <name type="scientific">Mesorhabditis spiculigera</name>
    <dbReference type="NCBI Taxonomy" id="96644"/>
    <lineage>
        <taxon>Eukaryota</taxon>
        <taxon>Metazoa</taxon>
        <taxon>Ecdysozoa</taxon>
        <taxon>Nematoda</taxon>
        <taxon>Chromadorea</taxon>
        <taxon>Rhabditida</taxon>
        <taxon>Rhabditina</taxon>
        <taxon>Rhabditomorpha</taxon>
        <taxon>Rhabditoidea</taxon>
        <taxon>Rhabditidae</taxon>
        <taxon>Mesorhabditinae</taxon>
        <taxon>Mesorhabditis</taxon>
    </lineage>
</organism>
<evidence type="ECO:0000313" key="2">
    <source>
        <dbReference type="EMBL" id="CAJ0572125.1"/>
    </source>
</evidence>
<feature type="non-terminal residue" evidence="2">
    <location>
        <position position="1"/>
    </location>
</feature>
<feature type="region of interest" description="Disordered" evidence="1">
    <location>
        <begin position="1"/>
        <end position="103"/>
    </location>
</feature>
<proteinExistence type="predicted"/>